<dbReference type="RefSeq" id="WP_082798090.1">
    <property type="nucleotide sequence ID" value="NZ_LQYW01000005.1"/>
</dbReference>
<keyword evidence="2" id="KW-0812">Transmembrane</keyword>
<gene>
    <name evidence="3" type="ORF">B4110_2612</name>
</gene>
<dbReference type="AlphaFoldDB" id="A0A150N7U3"/>
<dbReference type="Proteomes" id="UP000075324">
    <property type="component" value="Unassembled WGS sequence"/>
</dbReference>
<evidence type="ECO:0000313" key="4">
    <source>
        <dbReference type="Proteomes" id="UP000075324"/>
    </source>
</evidence>
<evidence type="ECO:0000256" key="1">
    <source>
        <dbReference type="SAM" id="MobiDB-lite"/>
    </source>
</evidence>
<keyword evidence="2" id="KW-0472">Membrane</keyword>
<organism evidence="3 4">
    <name type="scientific">Parageobacillus toebii</name>
    <dbReference type="NCBI Taxonomy" id="153151"/>
    <lineage>
        <taxon>Bacteria</taxon>
        <taxon>Bacillati</taxon>
        <taxon>Bacillota</taxon>
        <taxon>Bacilli</taxon>
        <taxon>Bacillales</taxon>
        <taxon>Anoxybacillaceae</taxon>
        <taxon>Parageobacillus</taxon>
    </lineage>
</organism>
<accession>A0A150N7U3</accession>
<keyword evidence="2" id="KW-1133">Transmembrane helix</keyword>
<evidence type="ECO:0000313" key="3">
    <source>
        <dbReference type="EMBL" id="KYD32807.1"/>
    </source>
</evidence>
<reference evidence="3 4" key="1">
    <citation type="submission" date="2016-01" db="EMBL/GenBank/DDBJ databases">
        <title>Draft Genome Sequences of Seven Thermophilic Sporeformers Isolated from Foods.</title>
        <authorList>
            <person name="Berendsen E.M."/>
            <person name="Wells-Bennik M.H."/>
            <person name="Krawcyk A.O."/>
            <person name="De Jong A."/>
            <person name="Holsappel S."/>
            <person name="Eijlander R.T."/>
            <person name="Kuipers O.P."/>
        </authorList>
    </citation>
    <scope>NUCLEOTIDE SEQUENCE [LARGE SCALE GENOMIC DNA]</scope>
    <source>
        <strain evidence="3 4">B4110</strain>
    </source>
</reference>
<proteinExistence type="predicted"/>
<feature type="region of interest" description="Disordered" evidence="1">
    <location>
        <begin position="333"/>
        <end position="369"/>
    </location>
</feature>
<dbReference type="PATRIC" id="fig|153151.4.peg.2861"/>
<feature type="transmembrane region" description="Helical" evidence="2">
    <location>
        <begin position="31"/>
        <end position="47"/>
    </location>
</feature>
<dbReference type="EMBL" id="LQYW01000005">
    <property type="protein sequence ID" value="KYD32807.1"/>
    <property type="molecule type" value="Genomic_DNA"/>
</dbReference>
<sequence>MKHVIFTIIAFILAIPILLILPVGLSWSGKIVALIIALLLSLLALVAKSFFPMWKLALLLGLLMAAVTYLLHRQFAHVFYAANKMDEDEFEDQDELSENTDVLNDEEAVRVNEEIVPQNVSQKSTEVEQDEIITVDELPLEIAADIEQIEQIETTAKQEFPWENEKNPEQSEMVEISELPPTVATDEKQDEDMSESDLPWETVENDNINETDNFNEWPLEMEINIERNTDMPFDELPPTITPEMEENLVVVSDGTQVMAARDGEENRLHISPEDWSMLTQPSAMEENEQAAEIEPDSFEWDDILSEKTESKEAISSQAKQSFSLENEKMLQEKLDGKAQEAQIAGWNDNERPQENESDLGAKEQAISTKENDVSLSESFIATRPVQSEILQTIVTELQLNRKHIDPLEYEQRIIQCLQTPLPDYDYYVFACLLMEHYLLEKQYGKLASLLAELKEKFRSYPIIQEEIQFLTHTLQKL</sequence>
<feature type="transmembrane region" description="Helical" evidence="2">
    <location>
        <begin position="5"/>
        <end position="25"/>
    </location>
</feature>
<protein>
    <submittedName>
        <fullName evidence="3">Uncharacterized protein</fullName>
    </submittedName>
</protein>
<evidence type="ECO:0000256" key="2">
    <source>
        <dbReference type="SAM" id="Phobius"/>
    </source>
</evidence>
<name>A0A150N7U3_9BACL</name>
<comment type="caution">
    <text evidence="3">The sequence shown here is derived from an EMBL/GenBank/DDBJ whole genome shotgun (WGS) entry which is preliminary data.</text>
</comment>